<evidence type="ECO:0000313" key="2">
    <source>
        <dbReference type="Proteomes" id="UP000326545"/>
    </source>
</evidence>
<protein>
    <submittedName>
        <fullName evidence="1">Uncharacterized protein</fullName>
    </submittedName>
</protein>
<keyword evidence="2" id="KW-1185">Reference proteome</keyword>
<organism evidence="1 2">
    <name type="scientific">Erwinia phage pEp_SNUABM_01</name>
    <dbReference type="NCBI Taxonomy" id="2601643"/>
    <lineage>
        <taxon>Viruses</taxon>
        <taxon>Duplodnaviria</taxon>
        <taxon>Heunggongvirae</taxon>
        <taxon>Uroviricota</taxon>
        <taxon>Caudoviricetes</taxon>
        <taxon>Vequintavirinae</taxon>
        <taxon>Henunavirus</taxon>
        <taxon>Henunavirus SNUABM01</taxon>
    </lineage>
</organism>
<proteinExistence type="predicted"/>
<gene>
    <name evidence="1" type="ORF">pEpSNUABM01_010</name>
</gene>
<name>A0A5J6DBE2_9CAUD</name>
<dbReference type="EMBL" id="MN184887">
    <property type="protein sequence ID" value="QEQ94836.1"/>
    <property type="molecule type" value="Genomic_DNA"/>
</dbReference>
<evidence type="ECO:0000313" key="1">
    <source>
        <dbReference type="EMBL" id="QEQ94836.1"/>
    </source>
</evidence>
<dbReference type="Proteomes" id="UP000326545">
    <property type="component" value="Segment"/>
</dbReference>
<reference evidence="1 2" key="1">
    <citation type="submission" date="2019-07" db="EMBL/GenBank/DDBJ databases">
        <title>Complete genome sequence of bacteriophages infecting Erwinia pyrifoliae.</title>
        <authorList>
            <person name="Kim S.G."/>
            <person name="Park S.C."/>
        </authorList>
    </citation>
    <scope>NUCLEOTIDE SEQUENCE [LARGE SCALE GENOMIC DNA]</scope>
</reference>
<sequence length="71" mass="8091">MTDKRVTAKVFMRLTVEVHVGNWEGGTDFNSLYAQAQREAQKSVAHICRNSNVRLLDTHKGEMNVHIQEGH</sequence>
<accession>A0A5J6DBE2</accession>